<proteinExistence type="predicted"/>
<dbReference type="PANTHER" id="PTHR36206">
    <property type="entry name" value="ASPERCRYPTIN BIOSYNTHESIS CLUSTER-SPECIFIC TRANSCRIPTION REGULATOR ATNN-RELATED"/>
    <property type="match status" value="1"/>
</dbReference>
<dbReference type="RefSeq" id="XP_026606925.1">
    <property type="nucleotide sequence ID" value="XM_026743762.1"/>
</dbReference>
<comment type="caution">
    <text evidence="7">The sequence shown here is derived from an EMBL/GenBank/DDBJ whole genome shotgun (WGS) entry which is preliminary data.</text>
</comment>
<dbReference type="Proteomes" id="UP000256690">
    <property type="component" value="Unassembled WGS sequence"/>
</dbReference>
<accession>A0A3D8SUW3</accession>
<dbReference type="GO" id="GO:0003677">
    <property type="term" value="F:DNA binding"/>
    <property type="evidence" value="ECO:0007669"/>
    <property type="project" value="UniProtKB-KW"/>
</dbReference>
<dbReference type="InterPro" id="IPR021858">
    <property type="entry name" value="Fun_TF"/>
</dbReference>
<dbReference type="EMBL" id="PVWQ01000002">
    <property type="protein sequence ID" value="RDW89971.1"/>
    <property type="molecule type" value="Genomic_DNA"/>
</dbReference>
<name>A0A3D8SUW3_9EURO</name>
<evidence type="ECO:0000256" key="3">
    <source>
        <dbReference type="ARBA" id="ARBA00023015"/>
    </source>
</evidence>
<evidence type="ECO:0000256" key="5">
    <source>
        <dbReference type="ARBA" id="ARBA00023163"/>
    </source>
</evidence>
<sequence>MSPTGKDAAERVFSYNASTARHKKCDETPGACNNCVSTGRKCDGYDLSRLPVNKSTPVTHPVITSRLGWLTTADEMRSFSYFAHCSIPSLLAFFDSSLWQRVALQMSHLDRAVYHAASMLGAIHEDSCHNQMRLSGEDLSAPRHRFALEQASRSFSILNRRQASRDPQLREVVLLCCLLFVIAESLLGQYDRAVQHLRGGLRVLGEELEEQHRVSPLDRCLVETFQRLDVEFAQFGKGRPFLFNAALDTDIPSQSLQLHGPDDVYRCVIRLLHIDVPFLGLAWSLSASDIEADYDNLHRRQQQILSFAYGIKAEIRSFLSRSFHYLSYNERRRVELSLLTCLAQIVANETCLLGGLVPIDMASGFVDLLDYYESIMARYPERPTITLDNGVIPTLWMIASKCPDYSVRLQAINALLAWPHCEALCNSNVGASLALENLKAELKADDEILSFLAVSGQSHEELSHYLKKHLEFHAACCKLVNGPRGHDYSTMDQIQNSTS</sequence>
<dbReference type="OrthoDB" id="2593732at2759"/>
<keyword evidence="4" id="KW-0238">DNA-binding</keyword>
<organism evidence="7 8">
    <name type="scientific">Aspergillus mulundensis</name>
    <dbReference type="NCBI Taxonomy" id="1810919"/>
    <lineage>
        <taxon>Eukaryota</taxon>
        <taxon>Fungi</taxon>
        <taxon>Dikarya</taxon>
        <taxon>Ascomycota</taxon>
        <taxon>Pezizomycotina</taxon>
        <taxon>Eurotiomycetes</taxon>
        <taxon>Eurotiomycetidae</taxon>
        <taxon>Eurotiales</taxon>
        <taxon>Aspergillaceae</taxon>
        <taxon>Aspergillus</taxon>
        <taxon>Aspergillus subgen. Nidulantes</taxon>
    </lineage>
</organism>
<evidence type="ECO:0000256" key="2">
    <source>
        <dbReference type="ARBA" id="ARBA00022833"/>
    </source>
</evidence>
<dbReference type="AlphaFoldDB" id="A0A3D8SUW3"/>
<dbReference type="GeneID" id="38112116"/>
<dbReference type="GO" id="GO:0008270">
    <property type="term" value="F:zinc ion binding"/>
    <property type="evidence" value="ECO:0007669"/>
    <property type="project" value="InterPro"/>
</dbReference>
<dbReference type="STRING" id="1810919.A0A3D8SUW3"/>
<evidence type="ECO:0000256" key="1">
    <source>
        <dbReference type="ARBA" id="ARBA00022723"/>
    </source>
</evidence>
<keyword evidence="3" id="KW-0805">Transcription regulation</keyword>
<keyword evidence="6" id="KW-0539">Nucleus</keyword>
<evidence type="ECO:0000256" key="6">
    <source>
        <dbReference type="ARBA" id="ARBA00023242"/>
    </source>
</evidence>
<keyword evidence="8" id="KW-1185">Reference proteome</keyword>
<gene>
    <name evidence="7" type="ORF">DSM5745_01746</name>
</gene>
<evidence type="ECO:0000313" key="8">
    <source>
        <dbReference type="Proteomes" id="UP000256690"/>
    </source>
</evidence>
<keyword evidence="2" id="KW-0862">Zinc</keyword>
<evidence type="ECO:0000313" key="7">
    <source>
        <dbReference type="EMBL" id="RDW89971.1"/>
    </source>
</evidence>
<evidence type="ECO:0000256" key="4">
    <source>
        <dbReference type="ARBA" id="ARBA00023125"/>
    </source>
</evidence>
<dbReference type="PANTHER" id="PTHR36206:SF16">
    <property type="entry name" value="TRANSCRIPTION FACTOR DOMAIN-CONTAINING PROTEIN-RELATED"/>
    <property type="match status" value="1"/>
</dbReference>
<dbReference type="InterPro" id="IPR001138">
    <property type="entry name" value="Zn2Cys6_DnaBD"/>
</dbReference>
<dbReference type="CDD" id="cd00067">
    <property type="entry name" value="GAL4"/>
    <property type="match status" value="1"/>
</dbReference>
<dbReference type="Pfam" id="PF11951">
    <property type="entry name" value="Fungal_trans_2"/>
    <property type="match status" value="1"/>
</dbReference>
<evidence type="ECO:0008006" key="9">
    <source>
        <dbReference type="Google" id="ProtNLM"/>
    </source>
</evidence>
<keyword evidence="1" id="KW-0479">Metal-binding</keyword>
<dbReference type="GO" id="GO:0000981">
    <property type="term" value="F:DNA-binding transcription factor activity, RNA polymerase II-specific"/>
    <property type="evidence" value="ECO:0007669"/>
    <property type="project" value="InterPro"/>
</dbReference>
<protein>
    <recommendedName>
        <fullName evidence="9">Zn(2)-C6 fungal-type domain-containing protein</fullName>
    </recommendedName>
</protein>
<keyword evidence="5" id="KW-0804">Transcription</keyword>
<dbReference type="InterPro" id="IPR052360">
    <property type="entry name" value="Transcr_Regulatory_Proteins"/>
</dbReference>
<reference evidence="7 8" key="1">
    <citation type="journal article" date="2018" name="IMA Fungus">
        <title>IMA Genome-F 9: Draft genome sequence of Annulohypoxylon stygium, Aspergillus mulundensis, Berkeleyomyces basicola (syn. Thielaviopsis basicola), Ceratocystis smalleyi, two Cercospora beticola strains, Coleophoma cylindrospora, Fusarium fracticaudum, Phialophora cf. hyalina, and Morchella septimelata.</title>
        <authorList>
            <person name="Wingfield B.D."/>
            <person name="Bills G.F."/>
            <person name="Dong Y."/>
            <person name="Huang W."/>
            <person name="Nel W.J."/>
            <person name="Swalarsk-Parry B.S."/>
            <person name="Vaghefi N."/>
            <person name="Wilken P.M."/>
            <person name="An Z."/>
            <person name="de Beer Z.W."/>
            <person name="De Vos L."/>
            <person name="Chen L."/>
            <person name="Duong T.A."/>
            <person name="Gao Y."/>
            <person name="Hammerbacher A."/>
            <person name="Kikkert J.R."/>
            <person name="Li Y."/>
            <person name="Li H."/>
            <person name="Li K."/>
            <person name="Li Q."/>
            <person name="Liu X."/>
            <person name="Ma X."/>
            <person name="Naidoo K."/>
            <person name="Pethybridge S.J."/>
            <person name="Sun J."/>
            <person name="Steenkamp E.T."/>
            <person name="van der Nest M.A."/>
            <person name="van Wyk S."/>
            <person name="Wingfield M.J."/>
            <person name="Xiong C."/>
            <person name="Yue Q."/>
            <person name="Zhang X."/>
        </authorList>
    </citation>
    <scope>NUCLEOTIDE SEQUENCE [LARGE SCALE GENOMIC DNA]</scope>
    <source>
        <strain evidence="7 8">DSM 5745</strain>
    </source>
</reference>